<dbReference type="EMBL" id="BSXT01001394">
    <property type="protein sequence ID" value="GMF42039.1"/>
    <property type="molecule type" value="Genomic_DNA"/>
</dbReference>
<organism evidence="1 2">
    <name type="scientific">Phytophthora fragariaefolia</name>
    <dbReference type="NCBI Taxonomy" id="1490495"/>
    <lineage>
        <taxon>Eukaryota</taxon>
        <taxon>Sar</taxon>
        <taxon>Stramenopiles</taxon>
        <taxon>Oomycota</taxon>
        <taxon>Peronosporomycetes</taxon>
        <taxon>Peronosporales</taxon>
        <taxon>Peronosporaceae</taxon>
        <taxon>Phytophthora</taxon>
    </lineage>
</organism>
<evidence type="ECO:0000313" key="1">
    <source>
        <dbReference type="EMBL" id="GMF42039.1"/>
    </source>
</evidence>
<sequence>MAIEGTGSFWDDKAIEKEYLNPGDIQLEHAPKWRKEKVPDTLGEIAVPEKMLRGFREVAAVNTERVIGVPPIFVPKAKSIMLEPEEEVSKNGEGVPLESPFKCPVGFRDCGRWCTKSSEREIGRLGCVQKPPDPFVGDA</sequence>
<dbReference type="Proteomes" id="UP001165121">
    <property type="component" value="Unassembled WGS sequence"/>
</dbReference>
<comment type="caution">
    <text evidence="1">The sequence shown here is derived from an EMBL/GenBank/DDBJ whole genome shotgun (WGS) entry which is preliminary data.</text>
</comment>
<proteinExistence type="predicted"/>
<reference evidence="1" key="1">
    <citation type="submission" date="2023-04" db="EMBL/GenBank/DDBJ databases">
        <title>Phytophthora fragariaefolia NBRC 109709.</title>
        <authorList>
            <person name="Ichikawa N."/>
            <person name="Sato H."/>
            <person name="Tonouchi N."/>
        </authorList>
    </citation>
    <scope>NUCLEOTIDE SEQUENCE</scope>
    <source>
        <strain evidence="1">NBRC 109709</strain>
    </source>
</reference>
<accession>A0A9W7CT42</accession>
<dbReference type="AlphaFoldDB" id="A0A9W7CT42"/>
<gene>
    <name evidence="1" type="ORF">Pfra01_001358200</name>
</gene>
<protein>
    <submittedName>
        <fullName evidence="1">Unnamed protein product</fullName>
    </submittedName>
</protein>
<evidence type="ECO:0000313" key="2">
    <source>
        <dbReference type="Proteomes" id="UP001165121"/>
    </source>
</evidence>
<name>A0A9W7CT42_9STRA</name>
<keyword evidence="2" id="KW-1185">Reference proteome</keyword>